<reference evidence="1" key="3">
    <citation type="submission" date="2020-06" db="EMBL/GenBank/DDBJ databases">
        <title>Helianthus annuus Genome sequencing and assembly Release 2.</title>
        <authorList>
            <person name="Gouzy J."/>
            <person name="Langlade N."/>
            <person name="Munos S."/>
        </authorList>
    </citation>
    <scope>NUCLEOTIDE SEQUENCE</scope>
    <source>
        <tissue evidence="1">Leaves</tissue>
    </source>
</reference>
<reference evidence="2" key="2">
    <citation type="submission" date="2017-02" db="EMBL/GenBank/DDBJ databases">
        <title>Sunflower complete genome.</title>
        <authorList>
            <person name="Langlade N."/>
            <person name="Munos S."/>
        </authorList>
    </citation>
    <scope>NUCLEOTIDE SEQUENCE [LARGE SCALE GENOMIC DNA]</scope>
    <source>
        <tissue evidence="2">Leaves</tissue>
    </source>
</reference>
<keyword evidence="3" id="KW-1185">Reference proteome</keyword>
<name>A0A251TKQ4_HELAN</name>
<reference evidence="1 3" key="1">
    <citation type="journal article" date="2017" name="Nature">
        <title>The sunflower genome provides insights into oil metabolism, flowering and Asterid evolution.</title>
        <authorList>
            <person name="Badouin H."/>
            <person name="Gouzy J."/>
            <person name="Grassa C.J."/>
            <person name="Murat F."/>
            <person name="Staton S.E."/>
            <person name="Cottret L."/>
            <person name="Lelandais-Briere C."/>
            <person name="Owens G.L."/>
            <person name="Carrere S."/>
            <person name="Mayjonade B."/>
            <person name="Legrand L."/>
            <person name="Gill N."/>
            <person name="Kane N.C."/>
            <person name="Bowers J.E."/>
            <person name="Hubner S."/>
            <person name="Bellec A."/>
            <person name="Berard A."/>
            <person name="Berges H."/>
            <person name="Blanchet N."/>
            <person name="Boniface M.C."/>
            <person name="Brunel D."/>
            <person name="Catrice O."/>
            <person name="Chaidir N."/>
            <person name="Claudel C."/>
            <person name="Donnadieu C."/>
            <person name="Faraut T."/>
            <person name="Fievet G."/>
            <person name="Helmstetter N."/>
            <person name="King M."/>
            <person name="Knapp S.J."/>
            <person name="Lai Z."/>
            <person name="Le Paslier M.C."/>
            <person name="Lippi Y."/>
            <person name="Lorenzon L."/>
            <person name="Mandel J.R."/>
            <person name="Marage G."/>
            <person name="Marchand G."/>
            <person name="Marquand E."/>
            <person name="Bret-Mestries E."/>
            <person name="Morien E."/>
            <person name="Nambeesan S."/>
            <person name="Nguyen T."/>
            <person name="Pegot-Espagnet P."/>
            <person name="Pouilly N."/>
            <person name="Raftis F."/>
            <person name="Sallet E."/>
            <person name="Schiex T."/>
            <person name="Thomas J."/>
            <person name="Vandecasteele C."/>
            <person name="Vares D."/>
            <person name="Vear F."/>
            <person name="Vautrin S."/>
            <person name="Crespi M."/>
            <person name="Mangin B."/>
            <person name="Burke J.M."/>
            <person name="Salse J."/>
            <person name="Munos S."/>
            <person name="Vincourt P."/>
            <person name="Rieseberg L.H."/>
            <person name="Langlade N.B."/>
        </authorList>
    </citation>
    <scope>NUCLEOTIDE SEQUENCE [LARGE SCALE GENOMIC DNA]</scope>
    <source>
        <strain evidence="3">cv. SF193</strain>
        <tissue evidence="1">Leaves</tissue>
    </source>
</reference>
<evidence type="ECO:0000313" key="2">
    <source>
        <dbReference type="EMBL" id="OTG11359.1"/>
    </source>
</evidence>
<gene>
    <name evidence="2" type="ORF">HannXRQ_Chr10g0297841</name>
    <name evidence="1" type="ORF">HanXRQr2_Chr10g0446421</name>
</gene>
<evidence type="ECO:0000313" key="3">
    <source>
        <dbReference type="Proteomes" id="UP000215914"/>
    </source>
</evidence>
<dbReference type="AlphaFoldDB" id="A0A251TKQ4"/>
<dbReference type="InParanoid" id="A0A251TKQ4"/>
<accession>A0A251TKQ4</accession>
<dbReference type="Gramene" id="mRNA:HanXRQr2_Chr10g0446421">
    <property type="protein sequence ID" value="mRNA:HanXRQr2_Chr10g0446421"/>
    <property type="gene ID" value="HanXRQr2_Chr10g0446421"/>
</dbReference>
<protein>
    <submittedName>
        <fullName evidence="2">Uncharacterized protein</fullName>
    </submittedName>
</protein>
<dbReference type="EMBL" id="CM007899">
    <property type="protein sequence ID" value="OTG11359.1"/>
    <property type="molecule type" value="Genomic_DNA"/>
</dbReference>
<evidence type="ECO:0000313" key="1">
    <source>
        <dbReference type="EMBL" id="KAF5786878.1"/>
    </source>
</evidence>
<dbReference type="Proteomes" id="UP000215914">
    <property type="component" value="Chromosome 10"/>
</dbReference>
<organism evidence="2 3">
    <name type="scientific">Helianthus annuus</name>
    <name type="common">Common sunflower</name>
    <dbReference type="NCBI Taxonomy" id="4232"/>
    <lineage>
        <taxon>Eukaryota</taxon>
        <taxon>Viridiplantae</taxon>
        <taxon>Streptophyta</taxon>
        <taxon>Embryophyta</taxon>
        <taxon>Tracheophyta</taxon>
        <taxon>Spermatophyta</taxon>
        <taxon>Magnoliopsida</taxon>
        <taxon>eudicotyledons</taxon>
        <taxon>Gunneridae</taxon>
        <taxon>Pentapetalae</taxon>
        <taxon>asterids</taxon>
        <taxon>campanulids</taxon>
        <taxon>Asterales</taxon>
        <taxon>Asteraceae</taxon>
        <taxon>Asteroideae</taxon>
        <taxon>Heliantheae alliance</taxon>
        <taxon>Heliantheae</taxon>
        <taxon>Helianthus</taxon>
    </lineage>
</organism>
<sequence>MLFYFASVFDRQFQFLHAFGWLLGFHFTVCTPKWCTPIFYDLRTLAVVPSGAPTGTNRGSIG</sequence>
<proteinExistence type="predicted"/>
<dbReference type="EMBL" id="MNCJ02000325">
    <property type="protein sequence ID" value="KAF5786878.1"/>
    <property type="molecule type" value="Genomic_DNA"/>
</dbReference>